<dbReference type="PANTHER" id="PTHR16222">
    <property type="entry name" value="ADP-RIBOSYLGLYCOHYDROLASE"/>
    <property type="match status" value="1"/>
</dbReference>
<keyword evidence="1" id="KW-0460">Magnesium</keyword>
<name>A0A2T4G1P6_9PSED</name>
<evidence type="ECO:0000313" key="3">
    <source>
        <dbReference type="EMBL" id="PTC29575.1"/>
    </source>
</evidence>
<evidence type="ECO:0000256" key="1">
    <source>
        <dbReference type="PIRSR" id="PIRSR605502-1"/>
    </source>
</evidence>
<dbReference type="InterPro" id="IPR005502">
    <property type="entry name" value="Ribosyl_crysJ1"/>
</dbReference>
<dbReference type="EMBL" id="PYWW01000026">
    <property type="protein sequence ID" value="PTC29575.1"/>
    <property type="molecule type" value="Genomic_DNA"/>
</dbReference>
<dbReference type="Proteomes" id="UP000095081">
    <property type="component" value="Unassembled WGS sequence"/>
</dbReference>
<feature type="binding site" evidence="1">
    <location>
        <position position="254"/>
    </location>
    <ligand>
        <name>Mg(2+)</name>
        <dbReference type="ChEBI" id="CHEBI:18420"/>
        <label>1</label>
    </ligand>
</feature>
<dbReference type="GO" id="GO:0016787">
    <property type="term" value="F:hydrolase activity"/>
    <property type="evidence" value="ECO:0007669"/>
    <property type="project" value="UniProtKB-KW"/>
</dbReference>
<feature type="binding site" evidence="1">
    <location>
        <position position="256"/>
    </location>
    <ligand>
        <name>Mg(2+)</name>
        <dbReference type="ChEBI" id="CHEBI:18420"/>
        <label>1</label>
    </ligand>
</feature>
<dbReference type="Pfam" id="PF03747">
    <property type="entry name" value="ADP_ribosyl_GH"/>
    <property type="match status" value="1"/>
</dbReference>
<reference evidence="3 5" key="2">
    <citation type="submission" date="2018-03" db="EMBL/GenBank/DDBJ databases">
        <title>Diversity of bacteria associated with corn roots inoculated with woodland soils in Canada, and Description of Pseudomonas aylmerense sp. nov.</title>
        <authorList>
            <person name="Tambong J.T."/>
            <person name="Xu R."/>
            <person name="Tchagang C."/>
        </authorList>
    </citation>
    <scope>NUCLEOTIDE SEQUENCE [LARGE SCALE GENOMIC DNA]</scope>
    <source>
        <strain evidence="3 5">S1E44</strain>
    </source>
</reference>
<organism evidence="3 5">
    <name type="scientific">Pseudomonas aylmerensis</name>
    <dbReference type="NCBI Taxonomy" id="1869229"/>
    <lineage>
        <taxon>Bacteria</taxon>
        <taxon>Pseudomonadati</taxon>
        <taxon>Pseudomonadota</taxon>
        <taxon>Gammaproteobacteria</taxon>
        <taxon>Pseudomonadales</taxon>
        <taxon>Pseudomonadaceae</taxon>
        <taxon>Pseudomonas</taxon>
    </lineage>
</organism>
<dbReference type="PANTHER" id="PTHR16222:SF12">
    <property type="entry name" value="ADP-RIBOSYLGLYCOHYDROLASE-RELATED"/>
    <property type="match status" value="1"/>
</dbReference>
<dbReference type="OrthoDB" id="9798107at2"/>
<dbReference type="InterPro" id="IPR036705">
    <property type="entry name" value="Ribosyl_crysJ1_sf"/>
</dbReference>
<dbReference type="Proteomes" id="UP000240571">
    <property type="component" value="Unassembled WGS sequence"/>
</dbReference>
<dbReference type="AlphaFoldDB" id="A0A2T4G1P6"/>
<dbReference type="GO" id="GO:0046872">
    <property type="term" value="F:metal ion binding"/>
    <property type="evidence" value="ECO:0007669"/>
    <property type="project" value="UniProtKB-KW"/>
</dbReference>
<comment type="caution">
    <text evidence="3">The sequence shown here is derived from an EMBL/GenBank/DDBJ whole genome shotgun (WGS) entry which is preliminary data.</text>
</comment>
<gene>
    <name evidence="2" type="ORF">BBG20_25240</name>
    <name evidence="3" type="ORF">C9382_11680</name>
</gene>
<sequence>MTITLIDRYRGSLLGLACGDAVGTTVEFMPRGTFAPVTDMVGGGPFQLKPGQWTDDTSMALCLAESLLRKNGFDAADQMARYLNWWTWGYLSSTGDCFDIGMTVREALSAFQQHGDPFAGSTAPFSAGNGSMMRLAPVVLFYFPDLQRIEDFSRQSSRTTHGAQEAIECCVVLARAIAGALGGAAKEQWLTIPSTGLQAPKVLAIAQGGYREKTREQITGSGYAVASLEAALWCVLNTDSFAEAVLTAANLGDDADTTAAIVGQLAGAHYGVQGIPAGWLEKLCMRDDIEEMAEALLKASTDNPAA</sequence>
<dbReference type="RefSeq" id="WP_065908284.1">
    <property type="nucleotide sequence ID" value="NZ_MAUE01000041.1"/>
</dbReference>
<dbReference type="EMBL" id="MAUE01000041">
    <property type="protein sequence ID" value="OCW20944.1"/>
    <property type="molecule type" value="Genomic_DNA"/>
</dbReference>
<keyword evidence="4" id="KW-1185">Reference proteome</keyword>
<keyword evidence="3" id="KW-0378">Hydrolase</keyword>
<dbReference type="InterPro" id="IPR050792">
    <property type="entry name" value="ADP-ribosylglycohydrolase"/>
</dbReference>
<protein>
    <submittedName>
        <fullName evidence="2 3">ADP-ribosylglycohydrolase</fullName>
    </submittedName>
</protein>
<dbReference type="Gene3D" id="1.10.4080.10">
    <property type="entry name" value="ADP-ribosylation/Crystallin J1"/>
    <property type="match status" value="1"/>
</dbReference>
<feature type="binding site" evidence="1">
    <location>
        <position position="54"/>
    </location>
    <ligand>
        <name>Mg(2+)</name>
        <dbReference type="ChEBI" id="CHEBI:18420"/>
        <label>1</label>
    </ligand>
</feature>
<evidence type="ECO:0000313" key="5">
    <source>
        <dbReference type="Proteomes" id="UP000240571"/>
    </source>
</evidence>
<proteinExistence type="predicted"/>
<keyword evidence="1" id="KW-0479">Metal-binding</keyword>
<evidence type="ECO:0000313" key="4">
    <source>
        <dbReference type="Proteomes" id="UP000095081"/>
    </source>
</evidence>
<feature type="binding site" evidence="1">
    <location>
        <position position="55"/>
    </location>
    <ligand>
        <name>Mg(2+)</name>
        <dbReference type="ChEBI" id="CHEBI:18420"/>
        <label>1</label>
    </ligand>
</feature>
<feature type="binding site" evidence="1">
    <location>
        <position position="56"/>
    </location>
    <ligand>
        <name>Mg(2+)</name>
        <dbReference type="ChEBI" id="CHEBI:18420"/>
        <label>1</label>
    </ligand>
</feature>
<accession>A0A2T4G1P6</accession>
<reference evidence="2 4" key="1">
    <citation type="submission" date="2016-06" db="EMBL/GenBank/DDBJ databases">
        <title>Draft genome sequence of Pseudomonas sp. S1E40, a novel strain antagonistic activity to fungal plant pathogen.</title>
        <authorList>
            <person name="Tambong J.T."/>
            <person name="Tchagang C."/>
            <person name="Xu R."/>
        </authorList>
    </citation>
    <scope>NUCLEOTIDE SEQUENCE [LARGE SCALE GENOMIC DNA]</scope>
    <source>
        <strain evidence="2 4">S1E40</strain>
    </source>
</reference>
<feature type="binding site" evidence="1">
    <location>
        <position position="257"/>
    </location>
    <ligand>
        <name>Mg(2+)</name>
        <dbReference type="ChEBI" id="CHEBI:18420"/>
        <label>1</label>
    </ligand>
</feature>
<evidence type="ECO:0000313" key="2">
    <source>
        <dbReference type="EMBL" id="OCW20944.1"/>
    </source>
</evidence>
<comment type="cofactor">
    <cofactor evidence="1">
        <name>Mg(2+)</name>
        <dbReference type="ChEBI" id="CHEBI:18420"/>
    </cofactor>
    <text evidence="1">Binds 2 magnesium ions per subunit.</text>
</comment>
<dbReference type="SUPFAM" id="SSF101478">
    <property type="entry name" value="ADP-ribosylglycohydrolase"/>
    <property type="match status" value="1"/>
</dbReference>